<dbReference type="Gene3D" id="3.40.50.720">
    <property type="entry name" value="NAD(P)-binding Rossmann-like Domain"/>
    <property type="match status" value="1"/>
</dbReference>
<dbReference type="OrthoDB" id="2043779at2"/>
<feature type="domain" description="Gfo/Idh/MocA-like oxidoreductase N-terminal" evidence="1">
    <location>
        <begin position="6"/>
        <end position="127"/>
    </location>
</feature>
<name>A0A239ELR9_9BACT</name>
<accession>A0A239ELR9</accession>
<dbReference type="SUPFAM" id="SSF51735">
    <property type="entry name" value="NAD(P)-binding Rossmann-fold domains"/>
    <property type="match status" value="1"/>
</dbReference>
<dbReference type="Pfam" id="PF01408">
    <property type="entry name" value="GFO_IDH_MocA"/>
    <property type="match status" value="1"/>
</dbReference>
<dbReference type="RefSeq" id="WP_089318853.1">
    <property type="nucleotide sequence ID" value="NZ_FZOQ01000006.1"/>
</dbReference>
<dbReference type="Proteomes" id="UP000198432">
    <property type="component" value="Unassembled WGS sequence"/>
</dbReference>
<dbReference type="InterPro" id="IPR000683">
    <property type="entry name" value="Gfo/Idh/MocA-like_OxRdtase_N"/>
</dbReference>
<dbReference type="InterPro" id="IPR036291">
    <property type="entry name" value="NAD(P)-bd_dom_sf"/>
</dbReference>
<sequence length="324" mass="36652">MRVTFIIGAGQLGSRHLQGLLKHHVHQKIYVVDPSRKSLETARLRAEEVEHQHEVILTSDWEDLPLSVDLVIVATNAGVRKDIVKKLLQFHEVKFLILEKVLFQDLAAYDEVQDLLRRKRVSVWVNHPRRMACHYQEIKERVSTVQAPVTLNVYGGNWGLACNAIHFLDLISYLTDSFIDTIDTGWVDDNLLDSKRVGHVEFTGTIKGVMKDGSQFTVTSSQGEQSLLTSFISAGPYRWLVSEGGGNQIVYIDPENDNRGVVTEYPVEFQSSLTTKLAEQLFEKGDCDLPTFEEAYHTHVPYIKALVEKYNLLSGLQTNTCPIT</sequence>
<evidence type="ECO:0000313" key="2">
    <source>
        <dbReference type="EMBL" id="SNS44824.1"/>
    </source>
</evidence>
<dbReference type="PANTHER" id="PTHR43377">
    <property type="entry name" value="BILIVERDIN REDUCTASE A"/>
    <property type="match status" value="1"/>
</dbReference>
<reference evidence="3" key="1">
    <citation type="submission" date="2017-06" db="EMBL/GenBank/DDBJ databases">
        <authorList>
            <person name="Varghese N."/>
            <person name="Submissions S."/>
        </authorList>
    </citation>
    <scope>NUCLEOTIDE SEQUENCE [LARGE SCALE GENOMIC DNA]</scope>
    <source>
        <strain evidence="3">NKM1</strain>
    </source>
</reference>
<dbReference type="EMBL" id="FZOQ01000006">
    <property type="protein sequence ID" value="SNS44824.1"/>
    <property type="molecule type" value="Genomic_DNA"/>
</dbReference>
<gene>
    <name evidence="2" type="ORF">SAMN06296052_106210</name>
</gene>
<dbReference type="PANTHER" id="PTHR43377:SF1">
    <property type="entry name" value="BILIVERDIN REDUCTASE A"/>
    <property type="match status" value="1"/>
</dbReference>
<dbReference type="AlphaFoldDB" id="A0A239ELR9"/>
<dbReference type="GO" id="GO:0000166">
    <property type="term" value="F:nucleotide binding"/>
    <property type="evidence" value="ECO:0007669"/>
    <property type="project" value="InterPro"/>
</dbReference>
<evidence type="ECO:0000259" key="1">
    <source>
        <dbReference type="Pfam" id="PF01408"/>
    </source>
</evidence>
<dbReference type="CDD" id="cd02440">
    <property type="entry name" value="AdoMet_MTases"/>
    <property type="match status" value="1"/>
</dbReference>
<organism evidence="2 3">
    <name type="scientific">Pontibacter ummariensis</name>
    <dbReference type="NCBI Taxonomy" id="1610492"/>
    <lineage>
        <taxon>Bacteria</taxon>
        <taxon>Pseudomonadati</taxon>
        <taxon>Bacteroidota</taxon>
        <taxon>Cytophagia</taxon>
        <taxon>Cytophagales</taxon>
        <taxon>Hymenobacteraceae</taxon>
        <taxon>Pontibacter</taxon>
    </lineage>
</organism>
<keyword evidence="3" id="KW-1185">Reference proteome</keyword>
<dbReference type="InterPro" id="IPR051450">
    <property type="entry name" value="Gfo/Idh/MocA_Oxidoreductases"/>
</dbReference>
<evidence type="ECO:0000313" key="3">
    <source>
        <dbReference type="Proteomes" id="UP000198432"/>
    </source>
</evidence>
<proteinExistence type="predicted"/>
<protein>
    <submittedName>
        <fullName evidence="2">Predicted dehydrogenase</fullName>
    </submittedName>
</protein>